<organism evidence="1 2">
    <name type="scientific">Novosphingobium pituita</name>
    <dbReference type="NCBI Taxonomy" id="3056842"/>
    <lineage>
        <taxon>Bacteria</taxon>
        <taxon>Pseudomonadati</taxon>
        <taxon>Pseudomonadota</taxon>
        <taxon>Alphaproteobacteria</taxon>
        <taxon>Sphingomonadales</taxon>
        <taxon>Sphingomonadaceae</taxon>
        <taxon>Novosphingobium</taxon>
    </lineage>
</organism>
<comment type="caution">
    <text evidence="1">The sequence shown here is derived from an EMBL/GenBank/DDBJ whole genome shotgun (WGS) entry which is preliminary data.</text>
</comment>
<sequence>MRGALLSGPDAGPVASAAAGTGNVVPLVAARPAVQVAFDRLELLRILDLYGRMVAAGQWRDYAMDFGREAASFSAFRRTAERPTARIEKRPALRSRQGMWTLYGEAGQVLKRGHELAGVLFPLERRLLKLVED</sequence>
<dbReference type="InterPro" id="IPR021252">
    <property type="entry name" value="DUF2794"/>
</dbReference>
<dbReference type="RefSeq" id="WP_317974461.1">
    <property type="nucleotide sequence ID" value="NZ_BTFW01000001.1"/>
</dbReference>
<reference evidence="1 2" key="1">
    <citation type="submission" date="2023-06" db="EMBL/GenBank/DDBJ databases">
        <title>Draft genome sequence of Novosphingobium sp. strain IK01.</title>
        <authorList>
            <person name="Hatamoto M."/>
            <person name="Ikarashi T."/>
            <person name="Yamaguchi T."/>
        </authorList>
    </citation>
    <scope>NUCLEOTIDE SEQUENCE [LARGE SCALE GENOMIC DNA]</scope>
    <source>
        <strain evidence="1 2">IK01</strain>
    </source>
</reference>
<keyword evidence="2" id="KW-1185">Reference proteome</keyword>
<gene>
    <name evidence="1" type="ORF">NUTIK01_14690</name>
</gene>
<evidence type="ECO:0000313" key="1">
    <source>
        <dbReference type="EMBL" id="GMM60692.1"/>
    </source>
</evidence>
<dbReference type="Pfam" id="PF10984">
    <property type="entry name" value="DUF2794"/>
    <property type="match status" value="1"/>
</dbReference>
<dbReference type="EMBL" id="BTFW01000001">
    <property type="protein sequence ID" value="GMM60692.1"/>
    <property type="molecule type" value="Genomic_DNA"/>
</dbReference>
<dbReference type="Proteomes" id="UP001187221">
    <property type="component" value="Unassembled WGS sequence"/>
</dbReference>
<protein>
    <submittedName>
        <fullName evidence="1">DUF2794 domain-containing protein</fullName>
    </submittedName>
</protein>
<accession>A0ABQ6P617</accession>
<evidence type="ECO:0000313" key="2">
    <source>
        <dbReference type="Proteomes" id="UP001187221"/>
    </source>
</evidence>
<proteinExistence type="predicted"/>
<name>A0ABQ6P617_9SPHN</name>